<evidence type="ECO:0000259" key="5">
    <source>
        <dbReference type="Pfam" id="PF11794"/>
    </source>
</evidence>
<dbReference type="PANTHER" id="PTHR36117">
    <property type="entry name" value="4-HYDROXYPHENYLACETATE 3-MONOOXYGENASE-RELATED"/>
    <property type="match status" value="1"/>
</dbReference>
<dbReference type="Pfam" id="PF11794">
    <property type="entry name" value="HpaB_N"/>
    <property type="match status" value="1"/>
</dbReference>
<dbReference type="PANTHER" id="PTHR36117:SF3">
    <property type="entry name" value="4-HYDROXYPHENYLACETATE 3-MONOOXYGENASE-RELATED"/>
    <property type="match status" value="1"/>
</dbReference>
<evidence type="ECO:0000256" key="1">
    <source>
        <dbReference type="ARBA" id="ARBA00022630"/>
    </source>
</evidence>
<dbReference type="Gene3D" id="1.20.140.10">
    <property type="entry name" value="Butyryl-CoA Dehydrogenase, subunit A, domain 3"/>
    <property type="match status" value="1"/>
</dbReference>
<dbReference type="EMBL" id="FAXA01000086">
    <property type="protein sequence ID" value="CUV01494.1"/>
    <property type="molecule type" value="Genomic_DNA"/>
</dbReference>
<dbReference type="InterPro" id="IPR024674">
    <property type="entry name" value="HpaB/PvcC/4-BUDH_N"/>
</dbReference>
<dbReference type="InterPro" id="IPR046373">
    <property type="entry name" value="Acyl-CoA_Oxase/DH_mid-dom_sf"/>
</dbReference>
<evidence type="ECO:0000313" key="6">
    <source>
        <dbReference type="EMBL" id="CUV01494.1"/>
    </source>
</evidence>
<feature type="domain" description="HpaB/PvcC/4-BUDH C-terminal" evidence="4">
    <location>
        <begin position="197"/>
        <end position="396"/>
    </location>
</feature>
<keyword evidence="2" id="KW-0274">FAD</keyword>
<dbReference type="EC" id="1.14.14.9" evidence="6"/>
<dbReference type="SUPFAM" id="SSF56645">
    <property type="entry name" value="Acyl-CoA dehydrogenase NM domain-like"/>
    <property type="match status" value="1"/>
</dbReference>
<dbReference type="GO" id="GO:0052881">
    <property type="term" value="F:4-hydroxyphenylacetate 3-monooxygenase activity"/>
    <property type="evidence" value="ECO:0007669"/>
    <property type="project" value="UniProtKB-EC"/>
</dbReference>
<dbReference type="InterPro" id="IPR004925">
    <property type="entry name" value="HpaB/PvcC/4-BUDH"/>
</dbReference>
<keyword evidence="3 6" id="KW-0560">Oxidoreductase</keyword>
<dbReference type="AlphaFoldDB" id="A0A160V6S5"/>
<organism evidence="6">
    <name type="scientific">hydrothermal vent metagenome</name>
    <dbReference type="NCBI Taxonomy" id="652676"/>
    <lineage>
        <taxon>unclassified sequences</taxon>
        <taxon>metagenomes</taxon>
        <taxon>ecological metagenomes</taxon>
    </lineage>
</organism>
<evidence type="ECO:0000256" key="3">
    <source>
        <dbReference type="ARBA" id="ARBA00023002"/>
    </source>
</evidence>
<sequence length="403" mass="44748">MQRREAITAWAELTFGFMGRSPDHVASCLSGMAMGIDVFRRGGEDRAKALMDYFNYVRDNDLFVTYVIANPRADHSKDVSQQEDETLIAAICDEDRVGITINGAKMLGTSAVIADELLVTTGAPLKPGEEMYAFSAAMPMATKGLKILPRKSYEASAVSQFDNPLSSHLDENDAIILFDNVKVPWDRVFVHKNTEICRAQFAETPAHMYQNYQAQIRMMVKMRFLLGLARKIAETNGIVSIPEVAGTLGYLAANTAMVEGMIKGMEAGGVSYGPYFVPDRRLLYATQVLSQQFYPQLVHHVRDLGGASMIMMPPSVADFGNPETASFIHRTQRSPVAEPKDKVKLFKLAWDAVGSEFGSRQAQYEMFYSGGPFATRGRSFQNYDWSTVTDMVDGLLESYDLPD</sequence>
<protein>
    <submittedName>
        <fullName evidence="6">4-hydroxyphenylacetate 3-monooxygenase</fullName>
        <ecNumber evidence="6">1.14.14.9</ecNumber>
    </submittedName>
</protein>
<reference evidence="6" key="1">
    <citation type="submission" date="2015-10" db="EMBL/GenBank/DDBJ databases">
        <authorList>
            <person name="Gilbert D.G."/>
        </authorList>
    </citation>
    <scope>NUCLEOTIDE SEQUENCE</scope>
</reference>
<proteinExistence type="predicted"/>
<keyword evidence="1" id="KW-0285">Flavoprotein</keyword>
<gene>
    <name evidence="6" type="ORF">MGWOODY_Clf162</name>
</gene>
<dbReference type="Pfam" id="PF03241">
    <property type="entry name" value="HpaB"/>
    <property type="match status" value="1"/>
</dbReference>
<name>A0A160V6S5_9ZZZZ</name>
<dbReference type="Gene3D" id="2.40.110.10">
    <property type="entry name" value="Butyryl-CoA Dehydrogenase, subunit A, domain 2"/>
    <property type="match status" value="1"/>
</dbReference>
<evidence type="ECO:0000259" key="4">
    <source>
        <dbReference type="Pfam" id="PF03241"/>
    </source>
</evidence>
<dbReference type="InterPro" id="IPR024719">
    <property type="entry name" value="HpaB/PvcC/4-BUDH_C"/>
</dbReference>
<dbReference type="InterPro" id="IPR009100">
    <property type="entry name" value="AcylCoA_DH/oxidase_NM_dom_sf"/>
</dbReference>
<dbReference type="SUPFAM" id="SSF47203">
    <property type="entry name" value="Acyl-CoA dehydrogenase C-terminal domain-like"/>
    <property type="match status" value="1"/>
</dbReference>
<dbReference type="InterPro" id="IPR036250">
    <property type="entry name" value="AcylCo_DH-like_C"/>
</dbReference>
<feature type="domain" description="HpaB/PvcC/4-BUDH N-terminal" evidence="5">
    <location>
        <begin position="2"/>
        <end position="190"/>
    </location>
</feature>
<accession>A0A160V6S5</accession>
<evidence type="ECO:0000256" key="2">
    <source>
        <dbReference type="ARBA" id="ARBA00022827"/>
    </source>
</evidence>
<dbReference type="Gene3D" id="1.10.3140.10">
    <property type="entry name" value="4-hydroxybutyryl-coa dehydratase, domain 1"/>
    <property type="match status" value="1"/>
</dbReference>
<dbReference type="GO" id="GO:0016627">
    <property type="term" value="F:oxidoreductase activity, acting on the CH-CH group of donors"/>
    <property type="evidence" value="ECO:0007669"/>
    <property type="project" value="InterPro"/>
</dbReference>
<keyword evidence="6" id="KW-0503">Monooxygenase</keyword>